<dbReference type="HOGENOM" id="CLU_1226676_0_0_1"/>
<sequence>MAMVTVKLSSPVAARLVPSAGSARRASRVRVRASGGSYADELVSTADCQAVATMTATVAGAEVLAMRFHTSSGRAVVLSSSSYFGDIAGTLLVCAQLMAVLWRRLVQQISENKSRSHTACQRGERLPRISTGSRPVVEAVSIWEDGNSIASVQPPAADLDDQELCDQSGVYLGYMLSNSDTAEENKEKSVHTGLLCGWLFCGFNLVPSYELVPKAFIVLTILACNN</sequence>
<dbReference type="AlphaFoldDB" id="A0A077RPC3"/>
<reference evidence="1" key="1">
    <citation type="journal article" date="2014" name="Science">
        <title>Structural and functional partitioning of bread wheat chromosome 3B.</title>
        <authorList>
            <person name="Choulet F."/>
            <person name="Alberti A."/>
            <person name="Theil S."/>
            <person name="Glover N."/>
            <person name="Barbe V."/>
            <person name="Daron J."/>
            <person name="Pingault L."/>
            <person name="Sourdille P."/>
            <person name="Couloux A."/>
            <person name="Paux E."/>
            <person name="Leroy P."/>
            <person name="Mangenot S."/>
            <person name="Guilhot N."/>
            <person name="Le Gouis J."/>
            <person name="Balfourier F."/>
            <person name="Alaux M."/>
            <person name="Jamilloux V."/>
            <person name="Poulain J."/>
            <person name="Durand C."/>
            <person name="Bellec A."/>
            <person name="Gaspin C."/>
            <person name="Safar J."/>
            <person name="Dolezel J."/>
            <person name="Rogers J."/>
            <person name="Vandepoele K."/>
            <person name="Aury J.M."/>
            <person name="Mayer K."/>
            <person name="Berges H."/>
            <person name="Quesneville H."/>
            <person name="Wincker P."/>
            <person name="Feuillet C."/>
        </authorList>
    </citation>
    <scope>NUCLEOTIDE SEQUENCE</scope>
</reference>
<proteinExistence type="predicted"/>
<gene>
    <name evidence="1" type="ORF">TRAES_3BF050800030CFD_c1</name>
</gene>
<organism evidence="1">
    <name type="scientific">Triticum aestivum</name>
    <name type="common">Wheat</name>
    <dbReference type="NCBI Taxonomy" id="4565"/>
    <lineage>
        <taxon>Eukaryota</taxon>
        <taxon>Viridiplantae</taxon>
        <taxon>Streptophyta</taxon>
        <taxon>Embryophyta</taxon>
        <taxon>Tracheophyta</taxon>
        <taxon>Spermatophyta</taxon>
        <taxon>Magnoliopsida</taxon>
        <taxon>Liliopsida</taxon>
        <taxon>Poales</taxon>
        <taxon>Poaceae</taxon>
        <taxon>BOP clade</taxon>
        <taxon>Pooideae</taxon>
        <taxon>Triticodae</taxon>
        <taxon>Triticeae</taxon>
        <taxon>Triticinae</taxon>
        <taxon>Triticum</taxon>
    </lineage>
</organism>
<protein>
    <submittedName>
        <fullName evidence="1">Uncharacterized protein</fullName>
    </submittedName>
</protein>
<evidence type="ECO:0000313" key="1">
    <source>
        <dbReference type="EMBL" id="CDM80481.1"/>
    </source>
</evidence>
<dbReference type="EMBL" id="HG670306">
    <property type="protein sequence ID" value="CDM80481.1"/>
    <property type="molecule type" value="Genomic_DNA"/>
</dbReference>
<name>A0A077RPC3_WHEAT</name>
<accession>A0A077RPC3</accession>